<dbReference type="GO" id="GO:0016853">
    <property type="term" value="F:isomerase activity"/>
    <property type="evidence" value="ECO:0007669"/>
    <property type="project" value="UniProtKB-KW"/>
</dbReference>
<evidence type="ECO:0000259" key="1">
    <source>
        <dbReference type="Pfam" id="PF12680"/>
    </source>
</evidence>
<gene>
    <name evidence="2" type="ORF">GA0061103_6471</name>
</gene>
<organism evidence="2 3">
    <name type="scientific">Rhizobium multihospitium</name>
    <dbReference type="NCBI Taxonomy" id="410764"/>
    <lineage>
        <taxon>Bacteria</taxon>
        <taxon>Pseudomonadati</taxon>
        <taxon>Pseudomonadota</taxon>
        <taxon>Alphaproteobacteria</taxon>
        <taxon>Hyphomicrobiales</taxon>
        <taxon>Rhizobiaceae</taxon>
        <taxon>Rhizobium/Agrobacterium group</taxon>
        <taxon>Rhizobium</taxon>
    </lineage>
</organism>
<evidence type="ECO:0000313" key="2">
    <source>
        <dbReference type="EMBL" id="SCB44375.1"/>
    </source>
</evidence>
<protein>
    <submittedName>
        <fullName evidence="2">Ketosteroid isomerase-related protein</fullName>
    </submittedName>
</protein>
<dbReference type="RefSeq" id="WP_092716648.1">
    <property type="nucleotide sequence ID" value="NZ_FMAG01000008.1"/>
</dbReference>
<keyword evidence="2" id="KW-0413">Isomerase</keyword>
<dbReference type="Pfam" id="PF12680">
    <property type="entry name" value="SnoaL_2"/>
    <property type="match status" value="1"/>
</dbReference>
<proteinExistence type="predicted"/>
<dbReference type="InterPro" id="IPR032710">
    <property type="entry name" value="NTF2-like_dom_sf"/>
</dbReference>
<name>A0A1C3WWN9_9HYPH</name>
<evidence type="ECO:0000313" key="3">
    <source>
        <dbReference type="Proteomes" id="UP000199101"/>
    </source>
</evidence>
<dbReference type="AlphaFoldDB" id="A0A1C3WWN9"/>
<reference evidence="3" key="1">
    <citation type="submission" date="2016-08" db="EMBL/GenBank/DDBJ databases">
        <authorList>
            <person name="Varghese N."/>
            <person name="Submissions Spin"/>
        </authorList>
    </citation>
    <scope>NUCLEOTIDE SEQUENCE [LARGE SCALE GENOMIC DNA]</scope>
    <source>
        <strain evidence="3">HAMBI 2975</strain>
    </source>
</reference>
<dbReference type="EMBL" id="FMAG01000008">
    <property type="protein sequence ID" value="SCB44375.1"/>
    <property type="molecule type" value="Genomic_DNA"/>
</dbReference>
<dbReference type="STRING" id="410764.GA0061103_6471"/>
<dbReference type="Proteomes" id="UP000199101">
    <property type="component" value="Unassembled WGS sequence"/>
</dbReference>
<accession>A0A1C3WWN9</accession>
<keyword evidence="3" id="KW-1185">Reference proteome</keyword>
<feature type="domain" description="SnoaL-like" evidence="1">
    <location>
        <begin position="10"/>
        <end position="118"/>
    </location>
</feature>
<sequence length="125" mass="14183">MSETHTQLIKRIYDRFNARDIDGVLIELADDVVWANGMEGGHVNGREAVRDYWTRQWAIISPHVEPVAIQTTDDGVVAVEVIQSVFDLRGQPLTGQTHGLKDKTVMHIFHMENGKITRFDIKDTV</sequence>
<dbReference type="SUPFAM" id="SSF54427">
    <property type="entry name" value="NTF2-like"/>
    <property type="match status" value="1"/>
</dbReference>
<dbReference type="OrthoDB" id="1353852at2"/>
<dbReference type="Gene3D" id="3.10.450.50">
    <property type="match status" value="1"/>
</dbReference>
<dbReference type="InterPro" id="IPR037401">
    <property type="entry name" value="SnoaL-like"/>
</dbReference>